<feature type="transmembrane region" description="Helical" evidence="1">
    <location>
        <begin position="105"/>
        <end position="129"/>
    </location>
</feature>
<proteinExistence type="predicted"/>
<keyword evidence="1" id="KW-0472">Membrane</keyword>
<reference evidence="2 3" key="1">
    <citation type="submission" date="2018-11" db="EMBL/GenBank/DDBJ databases">
        <title>Genomic Encyclopedia of Type Strains, Phase IV (KMG-IV): sequencing the most valuable type-strain genomes for metagenomic binning, comparative biology and taxonomic classification.</title>
        <authorList>
            <person name="Goeker M."/>
        </authorList>
    </citation>
    <scope>NUCLEOTIDE SEQUENCE [LARGE SCALE GENOMIC DNA]</scope>
    <source>
        <strain evidence="2 3">DSM 100316</strain>
    </source>
</reference>
<keyword evidence="1" id="KW-0812">Transmembrane</keyword>
<name>A0A3N2DMM6_9GAMM</name>
<keyword evidence="1" id="KW-1133">Transmembrane helix</keyword>
<gene>
    <name evidence="2" type="ORF">EDC56_1490</name>
</gene>
<comment type="caution">
    <text evidence="2">The sequence shown here is derived from an EMBL/GenBank/DDBJ whole genome shotgun (WGS) entry which is preliminary data.</text>
</comment>
<dbReference type="AlphaFoldDB" id="A0A3N2DMM6"/>
<organism evidence="2 3">
    <name type="scientific">Sinobacterium caligoides</name>
    <dbReference type="NCBI Taxonomy" id="933926"/>
    <lineage>
        <taxon>Bacteria</taxon>
        <taxon>Pseudomonadati</taxon>
        <taxon>Pseudomonadota</taxon>
        <taxon>Gammaproteobacteria</taxon>
        <taxon>Cellvibrionales</taxon>
        <taxon>Spongiibacteraceae</taxon>
        <taxon>Sinobacterium</taxon>
    </lineage>
</organism>
<keyword evidence="3" id="KW-1185">Reference proteome</keyword>
<accession>A0A3N2DMM6</accession>
<evidence type="ECO:0000313" key="2">
    <source>
        <dbReference type="EMBL" id="ROS01066.1"/>
    </source>
</evidence>
<protein>
    <submittedName>
        <fullName evidence="2">Uncharacterized protein</fullName>
    </submittedName>
</protein>
<sequence>MGRVSKGYICSAVLVVGATFLCMVLFDMFSLPGAVLMTAIVSLPTLLMLSIYLICKRYYPKEVLLSCLSDLYLANLLACLVLLVYHVIITVMFPYAWGDSFTRSWGIFSVCAAGIVSLPGMVLGTLCYFMEDKLLPGREYREDGYS</sequence>
<feature type="transmembrane region" description="Helical" evidence="1">
    <location>
        <begin position="71"/>
        <end position="93"/>
    </location>
</feature>
<evidence type="ECO:0000256" key="1">
    <source>
        <dbReference type="SAM" id="Phobius"/>
    </source>
</evidence>
<dbReference type="RefSeq" id="WP_148059346.1">
    <property type="nucleotide sequence ID" value="NZ_RKHR01000004.1"/>
</dbReference>
<dbReference type="Proteomes" id="UP000275394">
    <property type="component" value="Unassembled WGS sequence"/>
</dbReference>
<feature type="transmembrane region" description="Helical" evidence="1">
    <location>
        <begin position="35"/>
        <end position="59"/>
    </location>
</feature>
<dbReference type="EMBL" id="RKHR01000004">
    <property type="protein sequence ID" value="ROS01066.1"/>
    <property type="molecule type" value="Genomic_DNA"/>
</dbReference>
<evidence type="ECO:0000313" key="3">
    <source>
        <dbReference type="Proteomes" id="UP000275394"/>
    </source>
</evidence>
<feature type="transmembrane region" description="Helical" evidence="1">
    <location>
        <begin position="7"/>
        <end position="29"/>
    </location>
</feature>